<dbReference type="GO" id="GO:0008233">
    <property type="term" value="F:peptidase activity"/>
    <property type="evidence" value="ECO:0007669"/>
    <property type="project" value="UniProtKB-KW"/>
</dbReference>
<comment type="caution">
    <text evidence="6">The sequence shown here is derived from an EMBL/GenBank/DDBJ whole genome shotgun (WGS) entry which is preliminary data.</text>
</comment>
<keyword evidence="3" id="KW-0732">Signal</keyword>
<name>A0ABD0YGK9_9HEMI</name>
<organism evidence="6 7">
    <name type="scientific">Ranatra chinensis</name>
    <dbReference type="NCBI Taxonomy" id="642074"/>
    <lineage>
        <taxon>Eukaryota</taxon>
        <taxon>Metazoa</taxon>
        <taxon>Ecdysozoa</taxon>
        <taxon>Arthropoda</taxon>
        <taxon>Hexapoda</taxon>
        <taxon>Insecta</taxon>
        <taxon>Pterygota</taxon>
        <taxon>Neoptera</taxon>
        <taxon>Paraneoptera</taxon>
        <taxon>Hemiptera</taxon>
        <taxon>Heteroptera</taxon>
        <taxon>Panheteroptera</taxon>
        <taxon>Nepomorpha</taxon>
        <taxon>Nepidae</taxon>
        <taxon>Ranatrinae</taxon>
        <taxon>Ranatra</taxon>
    </lineage>
</organism>
<dbReference type="InterPro" id="IPR042269">
    <property type="entry name" value="Ser_carbopepase_S28_SKS"/>
</dbReference>
<evidence type="ECO:0000256" key="3">
    <source>
        <dbReference type="ARBA" id="ARBA00022729"/>
    </source>
</evidence>
<keyword evidence="4" id="KW-0378">Hydrolase</keyword>
<dbReference type="EMBL" id="JBFDAA010000007">
    <property type="protein sequence ID" value="KAL1130451.1"/>
    <property type="molecule type" value="Genomic_DNA"/>
</dbReference>
<evidence type="ECO:0008006" key="8">
    <source>
        <dbReference type="Google" id="ProtNLM"/>
    </source>
</evidence>
<protein>
    <recommendedName>
        <fullName evidence="8">Serine protease K12H4.7</fullName>
    </recommendedName>
</protein>
<gene>
    <name evidence="6" type="ORF">AAG570_011699</name>
</gene>
<feature type="non-terminal residue" evidence="6">
    <location>
        <position position="1"/>
    </location>
</feature>
<evidence type="ECO:0000313" key="6">
    <source>
        <dbReference type="EMBL" id="KAL1130451.1"/>
    </source>
</evidence>
<dbReference type="Gene3D" id="3.40.50.1820">
    <property type="entry name" value="alpha/beta hydrolase"/>
    <property type="match status" value="1"/>
</dbReference>
<dbReference type="FunFam" id="1.20.120.980:FF:000003">
    <property type="entry name" value="Serine protease 16"/>
    <property type="match status" value="1"/>
</dbReference>
<evidence type="ECO:0000256" key="5">
    <source>
        <dbReference type="ARBA" id="ARBA00023180"/>
    </source>
</evidence>
<keyword evidence="2" id="KW-0645">Protease</keyword>
<sequence length="398" mass="45065">VQRYFTNATHFRVSTNGPVFLQIGGEGEASAKWMVEGTWLNYAAQYGALCFQLEHRFYGKSRPTQDLSTESLHYLSSEQALADLVYFIEGMQAKYSLTKRNKWILFGGSYPGSLAAWARLKYPHMVHGSVSSSGPLVAKSDFKEYFQVVQESLDTSDKHCSPFLHQAVQQVASSLQKYPKDLSTKLTLCDVIDPSKEKDVFTLFESLSGIFADVVQYNKDNRITPSPLQNITLDDLCRVMTDISAGDPIDRLAKLNSMMLQLNNEGCLDFKYENSIKPLKNTSWDATAAEGGRQWTYQTCTEFGFYQTSSTKNELFGPYFPLSYFTQQCTDIFGERINNKILNSGIYRTNLIYGGLELRTTRVIYVHGSIDPWHALGITTNKDNMPAIYIKGKFFFNI</sequence>
<evidence type="ECO:0000256" key="1">
    <source>
        <dbReference type="ARBA" id="ARBA00011079"/>
    </source>
</evidence>
<dbReference type="PANTHER" id="PTHR11010">
    <property type="entry name" value="PROTEASE S28 PRO-X CARBOXYPEPTIDASE-RELATED"/>
    <property type="match status" value="1"/>
</dbReference>
<reference evidence="6 7" key="1">
    <citation type="submission" date="2024-07" db="EMBL/GenBank/DDBJ databases">
        <title>Chromosome-level genome assembly of the water stick insect Ranatra chinensis (Heteroptera: Nepidae).</title>
        <authorList>
            <person name="Liu X."/>
        </authorList>
    </citation>
    <scope>NUCLEOTIDE SEQUENCE [LARGE SCALE GENOMIC DNA]</scope>
    <source>
        <strain evidence="6">Cailab_2021Rc</strain>
        <tissue evidence="6">Muscle</tissue>
    </source>
</reference>
<evidence type="ECO:0000313" key="7">
    <source>
        <dbReference type="Proteomes" id="UP001558652"/>
    </source>
</evidence>
<dbReference type="InterPro" id="IPR008758">
    <property type="entry name" value="Peptidase_S28"/>
</dbReference>
<dbReference type="Gene3D" id="1.20.120.980">
    <property type="entry name" value="Serine carboxypeptidase S28, SKS domain"/>
    <property type="match status" value="1"/>
</dbReference>
<proteinExistence type="inferred from homology"/>
<dbReference type="Pfam" id="PF05577">
    <property type="entry name" value="Peptidase_S28"/>
    <property type="match status" value="1"/>
</dbReference>
<keyword evidence="7" id="KW-1185">Reference proteome</keyword>
<comment type="similarity">
    <text evidence="1">Belongs to the peptidase S28 family.</text>
</comment>
<dbReference type="SUPFAM" id="SSF53474">
    <property type="entry name" value="alpha/beta-Hydrolases"/>
    <property type="match status" value="1"/>
</dbReference>
<dbReference type="Proteomes" id="UP001558652">
    <property type="component" value="Unassembled WGS sequence"/>
</dbReference>
<evidence type="ECO:0000256" key="2">
    <source>
        <dbReference type="ARBA" id="ARBA00022670"/>
    </source>
</evidence>
<dbReference type="GO" id="GO:0006508">
    <property type="term" value="P:proteolysis"/>
    <property type="evidence" value="ECO:0007669"/>
    <property type="project" value="UniProtKB-KW"/>
</dbReference>
<dbReference type="InterPro" id="IPR029058">
    <property type="entry name" value="AB_hydrolase_fold"/>
</dbReference>
<dbReference type="PANTHER" id="PTHR11010:SF117">
    <property type="entry name" value="SERINE PROTEASE 16"/>
    <property type="match status" value="1"/>
</dbReference>
<evidence type="ECO:0000256" key="4">
    <source>
        <dbReference type="ARBA" id="ARBA00022801"/>
    </source>
</evidence>
<dbReference type="AlphaFoldDB" id="A0ABD0YGK9"/>
<keyword evidence="5" id="KW-0325">Glycoprotein</keyword>
<accession>A0ABD0YGK9</accession>